<dbReference type="PIRSF" id="PIRSF000876">
    <property type="entry name" value="RR_chemtxs_CheB"/>
    <property type="match status" value="1"/>
</dbReference>
<feature type="domain" description="Response regulatory" evidence="8">
    <location>
        <begin position="21"/>
        <end position="139"/>
    </location>
</feature>
<dbReference type="Gene3D" id="3.40.50.180">
    <property type="entry name" value="Methylesterase CheB, C-terminal domain"/>
    <property type="match status" value="1"/>
</dbReference>
<feature type="active site" evidence="5 6">
    <location>
        <position position="343"/>
    </location>
</feature>
<evidence type="ECO:0000313" key="11">
    <source>
        <dbReference type="Proteomes" id="UP000315914"/>
    </source>
</evidence>
<evidence type="ECO:0000259" key="8">
    <source>
        <dbReference type="PROSITE" id="PS50110"/>
    </source>
</evidence>
<evidence type="ECO:0000313" key="10">
    <source>
        <dbReference type="EMBL" id="TWB68291.1"/>
    </source>
</evidence>
<dbReference type="PROSITE" id="PS50122">
    <property type="entry name" value="CHEB"/>
    <property type="match status" value="1"/>
</dbReference>
<keyword evidence="3 5" id="KW-0378">Hydrolase</keyword>
<dbReference type="CDD" id="cd16432">
    <property type="entry name" value="CheB_Rec"/>
    <property type="match status" value="1"/>
</dbReference>
<dbReference type="GO" id="GO:0008984">
    <property type="term" value="F:protein-glutamate methylesterase activity"/>
    <property type="evidence" value="ECO:0007669"/>
    <property type="project" value="UniProtKB-UniRule"/>
</dbReference>
<dbReference type="InterPro" id="IPR008248">
    <property type="entry name" value="CheB-like"/>
</dbReference>
<keyword evidence="1 5" id="KW-0145">Chemotaxis</keyword>
<comment type="PTM">
    <text evidence="5">Phosphorylated by CheA. Phosphorylation of the N-terminal regulatory domain activates the methylesterase activity.</text>
</comment>
<feature type="modified residue" description="4-aspartylphosphate" evidence="5 7">
    <location>
        <position position="72"/>
    </location>
</feature>
<dbReference type="PANTHER" id="PTHR42872:SF3">
    <property type="entry name" value="PROTEIN-GLUTAMATE METHYLESTERASE_PROTEIN-GLUTAMINE GLUTAMINASE 1"/>
    <property type="match status" value="1"/>
</dbReference>
<dbReference type="EMBL" id="VITW01000012">
    <property type="protein sequence ID" value="TWB68291.1"/>
    <property type="molecule type" value="Genomic_DNA"/>
</dbReference>
<dbReference type="STRING" id="1399419.A5906_16020"/>
<feature type="active site" evidence="5 6">
    <location>
        <position position="219"/>
    </location>
</feature>
<protein>
    <recommendedName>
        <fullName evidence="5">Protein-glutamate methylesterase/protein-glutamine glutaminase</fullName>
        <ecNumber evidence="5">3.1.1.61</ecNumber>
        <ecNumber evidence="5">3.5.1.44</ecNumber>
    </recommendedName>
</protein>
<reference evidence="10 11" key="1">
    <citation type="submission" date="2019-06" db="EMBL/GenBank/DDBJ databases">
        <title>Genomic Encyclopedia of Type Strains, Phase IV (KMG-V): Genome sequencing to study the core and pangenomes of soil and plant-associated prokaryotes.</title>
        <authorList>
            <person name="Whitman W."/>
        </authorList>
    </citation>
    <scope>NUCLEOTIDE SEQUENCE [LARGE SCALE GENOMIC DNA]</scope>
    <source>
        <strain evidence="10 11">BR 10556</strain>
    </source>
</reference>
<dbReference type="GO" id="GO:0050568">
    <property type="term" value="F:protein-glutamine glutaminase activity"/>
    <property type="evidence" value="ECO:0007669"/>
    <property type="project" value="UniProtKB-UniRule"/>
</dbReference>
<evidence type="ECO:0000259" key="9">
    <source>
        <dbReference type="PROSITE" id="PS50122"/>
    </source>
</evidence>
<feature type="domain" description="CheB-type methylesterase" evidence="9">
    <location>
        <begin position="205"/>
        <end position="394"/>
    </location>
</feature>
<keyword evidence="5" id="KW-0963">Cytoplasm</keyword>
<dbReference type="InterPro" id="IPR011006">
    <property type="entry name" value="CheY-like_superfamily"/>
</dbReference>
<dbReference type="AlphaFoldDB" id="A0A560JAS1"/>
<dbReference type="OrthoDB" id="9793421at2"/>
<dbReference type="NCBIfam" id="NF001965">
    <property type="entry name" value="PRK00742.1"/>
    <property type="match status" value="1"/>
</dbReference>
<evidence type="ECO:0000256" key="6">
    <source>
        <dbReference type="PROSITE-ProRule" id="PRU00050"/>
    </source>
</evidence>
<sequence>MSVAFAGNSTTGTSREAGPLRVMIVDDSVVIRGLISRWIGAEHDMEVAASLRTGLEAVNQLERINPDVAVLDIEMPELDGISALPQLLAKKRDLVIIMASTLTRRNAEISFKALSLGAADYIPKPESTREASAADTFHHDLIQKIRHLGARLRRKPAVASPPLAPASPAAATAPAARAPAIARTAAPAPAPAVHALSSGALSTRPFSTQAPKVLLIGSSTGGPQALMALVTELGPVIDRFPVLITQHMPPTFTTILAEHLARSSRRPAAEAVDGEPVKPGRIYLAPGGKHMRLARSGADTVIALDDGPAVNFCKPAVDPLFTSAIDIWHGNILSVILTGMGSDGMRGGKDIVAAGGSVIAQDEASSVVWGMPGAAANAGICAAILPLNQIGAKVNRLFSGDRS</sequence>
<gene>
    <name evidence="5" type="primary">cheB</name>
    <name evidence="10" type="ORF">FBZ95_112196</name>
</gene>
<keyword evidence="11" id="KW-1185">Reference proteome</keyword>
<dbReference type="EC" id="3.5.1.44" evidence="5"/>
<organism evidence="10 11">
    <name type="scientific">Bradyrhizobium sacchari</name>
    <dbReference type="NCBI Taxonomy" id="1399419"/>
    <lineage>
        <taxon>Bacteria</taxon>
        <taxon>Pseudomonadati</taxon>
        <taxon>Pseudomonadota</taxon>
        <taxon>Alphaproteobacteria</taxon>
        <taxon>Hyphomicrobiales</taxon>
        <taxon>Nitrobacteraceae</taxon>
        <taxon>Bradyrhizobium</taxon>
    </lineage>
</organism>
<comment type="caution">
    <text evidence="10">The sequence shown here is derived from an EMBL/GenBank/DDBJ whole genome shotgun (WGS) entry which is preliminary data.</text>
</comment>
<comment type="subcellular location">
    <subcellularLocation>
        <location evidence="5">Cytoplasm</location>
    </subcellularLocation>
</comment>
<accession>A0A560JAS1</accession>
<dbReference type="EC" id="3.1.1.61" evidence="5"/>
<comment type="similarity">
    <text evidence="5">Belongs to the CheB family.</text>
</comment>
<dbReference type="SUPFAM" id="SSF52738">
    <property type="entry name" value="Methylesterase CheB, C-terminal domain"/>
    <property type="match status" value="1"/>
</dbReference>
<dbReference type="CDD" id="cd17541">
    <property type="entry name" value="REC_CheB-like"/>
    <property type="match status" value="1"/>
</dbReference>
<comment type="domain">
    <text evidence="5">Contains a C-terminal catalytic domain, and an N-terminal region which modulates catalytic activity.</text>
</comment>
<dbReference type="Pfam" id="PF00072">
    <property type="entry name" value="Response_reg"/>
    <property type="match status" value="1"/>
</dbReference>
<dbReference type="Pfam" id="PF01339">
    <property type="entry name" value="CheB_methylest"/>
    <property type="match status" value="1"/>
</dbReference>
<comment type="function">
    <text evidence="5">Involved in chemotaxis. Part of a chemotaxis signal transduction system that modulates chemotaxis in response to various stimuli. Catalyzes the demethylation of specific methylglutamate residues introduced into the chemoreceptors (methyl-accepting chemotaxis proteins or MCP) by CheR. Also mediates the irreversible deamidation of specific glutamine residues to glutamic acid.</text>
</comment>
<name>A0A560JAS1_9BRAD</name>
<feature type="active site" evidence="5 6">
    <location>
        <position position="247"/>
    </location>
</feature>
<dbReference type="PANTHER" id="PTHR42872">
    <property type="entry name" value="PROTEIN-GLUTAMATE METHYLESTERASE/PROTEIN-GLUTAMINE GLUTAMINASE"/>
    <property type="match status" value="1"/>
</dbReference>
<dbReference type="SMART" id="SM00448">
    <property type="entry name" value="REC"/>
    <property type="match status" value="1"/>
</dbReference>
<evidence type="ECO:0000256" key="2">
    <source>
        <dbReference type="ARBA" id="ARBA00022553"/>
    </source>
</evidence>
<evidence type="ECO:0000256" key="1">
    <source>
        <dbReference type="ARBA" id="ARBA00022500"/>
    </source>
</evidence>
<dbReference type="HAMAP" id="MF_00099">
    <property type="entry name" value="CheB_chemtxs"/>
    <property type="match status" value="1"/>
</dbReference>
<dbReference type="GO" id="GO:0000156">
    <property type="term" value="F:phosphorelay response regulator activity"/>
    <property type="evidence" value="ECO:0007669"/>
    <property type="project" value="InterPro"/>
</dbReference>
<dbReference type="RefSeq" id="WP_080140276.1">
    <property type="nucleotide sequence ID" value="NZ_LWIG01000063.1"/>
</dbReference>
<comment type="catalytic activity">
    <reaction evidence="5">
        <text>L-glutaminyl-[protein] + H2O = L-glutamyl-[protein] + NH4(+)</text>
        <dbReference type="Rhea" id="RHEA:16441"/>
        <dbReference type="Rhea" id="RHEA-COMP:10207"/>
        <dbReference type="Rhea" id="RHEA-COMP:10208"/>
        <dbReference type="ChEBI" id="CHEBI:15377"/>
        <dbReference type="ChEBI" id="CHEBI:28938"/>
        <dbReference type="ChEBI" id="CHEBI:29973"/>
        <dbReference type="ChEBI" id="CHEBI:30011"/>
        <dbReference type="EC" id="3.5.1.44"/>
    </reaction>
</comment>
<evidence type="ECO:0000256" key="4">
    <source>
        <dbReference type="ARBA" id="ARBA00048267"/>
    </source>
</evidence>
<dbReference type="InterPro" id="IPR035909">
    <property type="entry name" value="CheB_C"/>
</dbReference>
<dbReference type="PROSITE" id="PS50110">
    <property type="entry name" value="RESPONSE_REGULATORY"/>
    <property type="match status" value="1"/>
</dbReference>
<evidence type="ECO:0000256" key="7">
    <source>
        <dbReference type="PROSITE-ProRule" id="PRU00169"/>
    </source>
</evidence>
<dbReference type="Proteomes" id="UP000315914">
    <property type="component" value="Unassembled WGS sequence"/>
</dbReference>
<dbReference type="InterPro" id="IPR000673">
    <property type="entry name" value="Sig_transdc_resp-reg_Me-estase"/>
</dbReference>
<dbReference type="Gene3D" id="3.40.50.2300">
    <property type="match status" value="1"/>
</dbReference>
<evidence type="ECO:0000256" key="5">
    <source>
        <dbReference type="HAMAP-Rule" id="MF_00099"/>
    </source>
</evidence>
<dbReference type="GO" id="GO:0006935">
    <property type="term" value="P:chemotaxis"/>
    <property type="evidence" value="ECO:0007669"/>
    <property type="project" value="UniProtKB-UniRule"/>
</dbReference>
<evidence type="ECO:0000256" key="3">
    <source>
        <dbReference type="ARBA" id="ARBA00022801"/>
    </source>
</evidence>
<dbReference type="InterPro" id="IPR001789">
    <property type="entry name" value="Sig_transdc_resp-reg_receiver"/>
</dbReference>
<dbReference type="GO" id="GO:0005737">
    <property type="term" value="C:cytoplasm"/>
    <property type="evidence" value="ECO:0007669"/>
    <property type="project" value="UniProtKB-SubCell"/>
</dbReference>
<comment type="catalytic activity">
    <reaction evidence="4 5">
        <text>[protein]-L-glutamate 5-O-methyl ester + H2O = L-glutamyl-[protein] + methanol + H(+)</text>
        <dbReference type="Rhea" id="RHEA:23236"/>
        <dbReference type="Rhea" id="RHEA-COMP:10208"/>
        <dbReference type="Rhea" id="RHEA-COMP:10311"/>
        <dbReference type="ChEBI" id="CHEBI:15377"/>
        <dbReference type="ChEBI" id="CHEBI:15378"/>
        <dbReference type="ChEBI" id="CHEBI:17790"/>
        <dbReference type="ChEBI" id="CHEBI:29973"/>
        <dbReference type="ChEBI" id="CHEBI:82795"/>
        <dbReference type="EC" id="3.1.1.61"/>
    </reaction>
</comment>
<dbReference type="SUPFAM" id="SSF52172">
    <property type="entry name" value="CheY-like"/>
    <property type="match status" value="1"/>
</dbReference>
<proteinExistence type="inferred from homology"/>
<keyword evidence="2 5" id="KW-0597">Phosphoprotein</keyword>